<sequence>MLDVSGAVRATCMAIHATESRGLKGTAVYLTDRSPGDQQVIRSGSGNQRLIHAGHETVGDRIGQLGQSREVAGVPVLLGVEGSEVHGLVAGRARVAHCSYTGCPKTSAVKKRTDLRWSRLRVS</sequence>
<keyword evidence="2" id="KW-1185">Reference proteome</keyword>
<accession>A0A4D4JZQ7</accession>
<organism evidence="1 2">
    <name type="scientific">Streptomyces antimycoticus</name>
    <dbReference type="NCBI Taxonomy" id="68175"/>
    <lineage>
        <taxon>Bacteria</taxon>
        <taxon>Bacillati</taxon>
        <taxon>Actinomycetota</taxon>
        <taxon>Actinomycetes</taxon>
        <taxon>Kitasatosporales</taxon>
        <taxon>Streptomycetaceae</taxon>
        <taxon>Streptomyces</taxon>
        <taxon>Streptomyces violaceusniger group</taxon>
    </lineage>
</organism>
<gene>
    <name evidence="1" type="ORF">SANT12839_004110</name>
</gene>
<evidence type="ECO:0000313" key="2">
    <source>
        <dbReference type="Proteomes" id="UP000299290"/>
    </source>
</evidence>
<reference evidence="1 2" key="1">
    <citation type="journal article" date="2020" name="Int. J. Syst. Evol. Microbiol.">
        <title>Reclassification of Streptomyces castelarensis and Streptomyces sporoclivatus as later heterotypic synonyms of Streptomyces antimycoticus.</title>
        <authorList>
            <person name="Komaki H."/>
            <person name="Tamura T."/>
        </authorList>
    </citation>
    <scope>NUCLEOTIDE SEQUENCE [LARGE SCALE GENOMIC DNA]</scope>
    <source>
        <strain evidence="1 2">NBRC 12839</strain>
    </source>
</reference>
<proteinExistence type="predicted"/>
<name>A0A4D4JZQ7_9ACTN</name>
<comment type="caution">
    <text evidence="1">The sequence shown here is derived from an EMBL/GenBank/DDBJ whole genome shotgun (WGS) entry which is preliminary data.</text>
</comment>
<dbReference type="EMBL" id="BJHV01000001">
    <property type="protein sequence ID" value="GDY39529.1"/>
    <property type="molecule type" value="Genomic_DNA"/>
</dbReference>
<evidence type="ECO:0000313" key="1">
    <source>
        <dbReference type="EMBL" id="GDY39529.1"/>
    </source>
</evidence>
<dbReference type="Proteomes" id="UP000299290">
    <property type="component" value="Unassembled WGS sequence"/>
</dbReference>
<protein>
    <submittedName>
        <fullName evidence="1">Uncharacterized protein</fullName>
    </submittedName>
</protein>
<dbReference type="AlphaFoldDB" id="A0A4D4JZQ7"/>